<feature type="binding site" evidence="4">
    <location>
        <position position="119"/>
    </location>
    <ligand>
        <name>pyridoxal 5'-phosphate</name>
        <dbReference type="ChEBI" id="CHEBI:597326"/>
    </ligand>
</feature>
<evidence type="ECO:0000256" key="1">
    <source>
        <dbReference type="ARBA" id="ARBA00022642"/>
    </source>
</evidence>
<sequence length="440" mass="48099">MSGNDTDPGTGPRRFASGEAEAHRLDAADPGHRHLFHVPPADGGRYPEAAYLAGNSLGLQPRATRTELLADLDAWRRLGVEGHLEADRPWLPYHELLTGPAARLVGARPTEVVVMNSLTVNLHLLMVSFYRPAGRRTRILIEDSAFPSDSYAVRSQARFHGLDPDTTVVRLTPRPGEDTLRTSDVTDFLAAEGDTVALVLLGGVNYLTGELMDIPTITAAGRAAGAVVGWDLAHAAGNVPLSLHDWDVDFAAWCSYKYLNSGPGALAAVFVHDRHLGDPTLPRFEGWWSTEAATRFEMPPVSRPPATVEAWQISNPPIFAMGPVRTSLELFDAVGMPALRERSRRLTGYLERLLDEVTASRPLTVVTPRDPDRRGCQLSVRLGAGSAADLTKRLRHEHGVVADAREPDVVRFAPVPLYSTYHDCWRVADALAATVTEERR</sequence>
<comment type="catalytic activity">
    <reaction evidence="4 6">
        <text>L-kynurenine + H2O = anthranilate + L-alanine + H(+)</text>
        <dbReference type="Rhea" id="RHEA:16813"/>
        <dbReference type="ChEBI" id="CHEBI:15377"/>
        <dbReference type="ChEBI" id="CHEBI:15378"/>
        <dbReference type="ChEBI" id="CHEBI:16567"/>
        <dbReference type="ChEBI" id="CHEBI:57959"/>
        <dbReference type="ChEBI" id="CHEBI:57972"/>
        <dbReference type="EC" id="3.7.1.3"/>
    </reaction>
</comment>
<comment type="function">
    <text evidence="4 6">Catalyzes the cleavage of L-kynurenine (L-Kyn) and L-3-hydroxykynurenine (L-3OHKyn) into anthranilic acid (AA) and 3-hydroxyanthranilic acid (3-OHAA), respectively.</text>
</comment>
<dbReference type="Gene3D" id="3.90.1150.10">
    <property type="entry name" value="Aspartate Aminotransferase, domain 1"/>
    <property type="match status" value="1"/>
</dbReference>
<evidence type="ECO:0000256" key="3">
    <source>
        <dbReference type="ARBA" id="ARBA00022898"/>
    </source>
</evidence>
<dbReference type="RefSeq" id="WP_091078031.1">
    <property type="nucleotide sequence ID" value="NZ_FMHT01000003.1"/>
</dbReference>
<dbReference type="GO" id="GO:0019441">
    <property type="term" value="P:L-tryptophan catabolic process to kynurenine"/>
    <property type="evidence" value="ECO:0007669"/>
    <property type="project" value="TreeGrafter"/>
</dbReference>
<comment type="subunit">
    <text evidence="4 6">Homodimer.</text>
</comment>
<feature type="binding site" evidence="4">
    <location>
        <begin position="146"/>
        <end position="149"/>
    </location>
    <ligand>
        <name>pyridoxal 5'-phosphate</name>
        <dbReference type="ChEBI" id="CHEBI:597326"/>
    </ligand>
</feature>
<feature type="binding site" evidence="4">
    <location>
        <position position="234"/>
    </location>
    <ligand>
        <name>pyridoxal 5'-phosphate</name>
        <dbReference type="ChEBI" id="CHEBI:597326"/>
    </ligand>
</feature>
<dbReference type="HAMAP" id="MF_01970">
    <property type="entry name" value="Kynureninase"/>
    <property type="match status" value="1"/>
</dbReference>
<dbReference type="InterPro" id="IPR010111">
    <property type="entry name" value="Kynureninase"/>
</dbReference>
<dbReference type="EMBL" id="FMHT01000003">
    <property type="protein sequence ID" value="SCL17949.1"/>
    <property type="molecule type" value="Genomic_DNA"/>
</dbReference>
<keyword evidence="1 4" id="KW-0662">Pyridine nucleotide biosynthesis</keyword>
<feature type="modified residue" description="N6-(pyridoxal phosphate)lysine" evidence="4">
    <location>
        <position position="257"/>
    </location>
</feature>
<dbReference type="PANTHER" id="PTHR14084:SF0">
    <property type="entry name" value="KYNURENINASE"/>
    <property type="match status" value="1"/>
</dbReference>
<evidence type="ECO:0000256" key="5">
    <source>
        <dbReference type="NCBIfam" id="TIGR01814"/>
    </source>
</evidence>
<dbReference type="UniPathway" id="UPA00253">
    <property type="reaction ID" value="UER00329"/>
</dbReference>
<evidence type="ECO:0000256" key="2">
    <source>
        <dbReference type="ARBA" id="ARBA00022801"/>
    </source>
</evidence>
<accession>A0A1C6RLA8</accession>
<feature type="binding site" evidence="4">
    <location>
        <position position="287"/>
    </location>
    <ligand>
        <name>pyridoxal 5'-phosphate</name>
        <dbReference type="ChEBI" id="CHEBI:597326"/>
    </ligand>
</feature>
<proteinExistence type="inferred from homology"/>
<dbReference type="GO" id="GO:0097053">
    <property type="term" value="P:L-kynurenine catabolic process"/>
    <property type="evidence" value="ECO:0007669"/>
    <property type="project" value="UniProtKB-UniRule"/>
</dbReference>
<dbReference type="PANTHER" id="PTHR14084">
    <property type="entry name" value="KYNURENINASE"/>
    <property type="match status" value="1"/>
</dbReference>
<comment type="pathway">
    <text evidence="4 6">Cofactor biosynthesis; NAD(+) biosynthesis; quinolinate from L-kynurenine: step 2/3.</text>
</comment>
<dbReference type="STRING" id="145857.GA0070616_1394"/>
<dbReference type="InterPro" id="IPR015422">
    <property type="entry name" value="PyrdxlP-dep_Trfase_small"/>
</dbReference>
<comment type="cofactor">
    <cofactor evidence="4 6">
        <name>pyridoxal 5'-phosphate</name>
        <dbReference type="ChEBI" id="CHEBI:597326"/>
    </cofactor>
</comment>
<evidence type="ECO:0000313" key="8">
    <source>
        <dbReference type="Proteomes" id="UP000199699"/>
    </source>
</evidence>
<comment type="pathway">
    <text evidence="4 6">Amino-acid degradation; L-kynurenine degradation; L-alanine and anthranilate from L-kynurenine: step 1/1.</text>
</comment>
<dbReference type="Proteomes" id="UP000199699">
    <property type="component" value="Unassembled WGS sequence"/>
</dbReference>
<feature type="binding site" evidence="4">
    <location>
        <position position="256"/>
    </location>
    <ligand>
        <name>pyridoxal 5'-phosphate</name>
        <dbReference type="ChEBI" id="CHEBI:597326"/>
    </ligand>
</feature>
<dbReference type="GO" id="GO:0043420">
    <property type="term" value="P:anthranilate metabolic process"/>
    <property type="evidence" value="ECO:0007669"/>
    <property type="project" value="TreeGrafter"/>
</dbReference>
<dbReference type="GO" id="GO:0030170">
    <property type="term" value="F:pyridoxal phosphate binding"/>
    <property type="evidence" value="ECO:0007669"/>
    <property type="project" value="UniProtKB-UniRule"/>
</dbReference>
<dbReference type="NCBIfam" id="TIGR01814">
    <property type="entry name" value="kynureninase"/>
    <property type="match status" value="1"/>
</dbReference>
<gene>
    <name evidence="4" type="primary">kynU</name>
    <name evidence="7" type="ORF">GA0070616_1394</name>
</gene>
<keyword evidence="2 4" id="KW-0378">Hydrolase</keyword>
<dbReference type="FunFam" id="3.40.640.10:FF:000031">
    <property type="entry name" value="Kynureninase"/>
    <property type="match status" value="1"/>
</dbReference>
<dbReference type="GO" id="GO:0019805">
    <property type="term" value="P:quinolinate biosynthetic process"/>
    <property type="evidence" value="ECO:0007669"/>
    <property type="project" value="UniProtKB-UniRule"/>
</dbReference>
<reference evidence="7 8" key="1">
    <citation type="submission" date="2016-06" db="EMBL/GenBank/DDBJ databases">
        <authorList>
            <person name="Kjaerup R.B."/>
            <person name="Dalgaard T.S."/>
            <person name="Juul-Madsen H.R."/>
        </authorList>
    </citation>
    <scope>NUCLEOTIDE SEQUENCE [LARGE SCALE GENOMIC DNA]</scope>
    <source>
        <strain evidence="7 8">DSM 43818</strain>
    </source>
</reference>
<dbReference type="UniPathway" id="UPA00334">
    <property type="reaction ID" value="UER00455"/>
</dbReference>
<feature type="binding site" evidence="4">
    <location>
        <position position="118"/>
    </location>
    <ligand>
        <name>pyridoxal 5'-phosphate</name>
        <dbReference type="ChEBI" id="CHEBI:597326"/>
    </ligand>
</feature>
<protein>
    <recommendedName>
        <fullName evidence="4 5">Kynureninase</fullName>
        <ecNumber evidence="4 5">3.7.1.3</ecNumber>
    </recommendedName>
    <alternativeName>
        <fullName evidence="4">L-kynurenine hydrolase</fullName>
    </alternativeName>
</protein>
<dbReference type="EC" id="3.7.1.3" evidence="4 5"/>
<dbReference type="InterPro" id="IPR015424">
    <property type="entry name" value="PyrdxlP-dep_Trfase"/>
</dbReference>
<feature type="binding site" evidence="4">
    <location>
        <position position="315"/>
    </location>
    <ligand>
        <name>pyridoxal 5'-phosphate</name>
        <dbReference type="ChEBI" id="CHEBI:597326"/>
    </ligand>
</feature>
<dbReference type="GO" id="GO:0009435">
    <property type="term" value="P:NAD+ biosynthetic process"/>
    <property type="evidence" value="ECO:0007669"/>
    <property type="project" value="UniProtKB-UniRule"/>
</dbReference>
<dbReference type="GO" id="GO:0030429">
    <property type="term" value="F:kynureninase activity"/>
    <property type="evidence" value="ECO:0007669"/>
    <property type="project" value="UniProtKB-UniRule"/>
</dbReference>
<dbReference type="OrthoDB" id="9812626at2"/>
<name>A0A1C6RLA8_9ACTN</name>
<dbReference type="GO" id="GO:0005737">
    <property type="term" value="C:cytoplasm"/>
    <property type="evidence" value="ECO:0007669"/>
    <property type="project" value="UniProtKB-UniRule"/>
</dbReference>
<keyword evidence="3 4" id="KW-0663">Pyridoxal phosphate</keyword>
<evidence type="ECO:0000256" key="4">
    <source>
        <dbReference type="HAMAP-Rule" id="MF_01970"/>
    </source>
</evidence>
<dbReference type="Gene3D" id="3.40.640.10">
    <property type="entry name" value="Type I PLP-dependent aspartate aminotransferase-like (Major domain)"/>
    <property type="match status" value="1"/>
</dbReference>
<dbReference type="InterPro" id="IPR015421">
    <property type="entry name" value="PyrdxlP-dep_Trfase_major"/>
</dbReference>
<keyword evidence="8" id="KW-1185">Reference proteome</keyword>
<dbReference type="SUPFAM" id="SSF53383">
    <property type="entry name" value="PLP-dependent transferases"/>
    <property type="match status" value="1"/>
</dbReference>
<organism evidence="7 8">
    <name type="scientific">Micromonospora nigra</name>
    <dbReference type="NCBI Taxonomy" id="145857"/>
    <lineage>
        <taxon>Bacteria</taxon>
        <taxon>Bacillati</taxon>
        <taxon>Actinomycetota</taxon>
        <taxon>Actinomycetes</taxon>
        <taxon>Micromonosporales</taxon>
        <taxon>Micromonosporaceae</taxon>
        <taxon>Micromonospora</taxon>
    </lineage>
</organism>
<feature type="binding site" evidence="4">
    <location>
        <position position="231"/>
    </location>
    <ligand>
        <name>pyridoxal 5'-phosphate</name>
        <dbReference type="ChEBI" id="CHEBI:597326"/>
    </ligand>
</feature>
<dbReference type="PIRSF" id="PIRSF038800">
    <property type="entry name" value="KYNU"/>
    <property type="match status" value="1"/>
</dbReference>
<dbReference type="AlphaFoldDB" id="A0A1C6RLA8"/>
<evidence type="ECO:0000313" key="7">
    <source>
        <dbReference type="EMBL" id="SCL17949.1"/>
    </source>
</evidence>
<comment type="catalytic activity">
    <reaction evidence="6">
        <text>3-hydroxy-L-kynurenine + H2O = 3-hydroxyanthranilate + L-alanine + H(+)</text>
        <dbReference type="Rhea" id="RHEA:25143"/>
        <dbReference type="ChEBI" id="CHEBI:15377"/>
        <dbReference type="ChEBI" id="CHEBI:15378"/>
        <dbReference type="ChEBI" id="CHEBI:36559"/>
        <dbReference type="ChEBI" id="CHEBI:57972"/>
        <dbReference type="ChEBI" id="CHEBI:58125"/>
        <dbReference type="EC" id="3.7.1.3"/>
    </reaction>
</comment>
<evidence type="ECO:0000256" key="6">
    <source>
        <dbReference type="PIRNR" id="PIRNR038800"/>
    </source>
</evidence>
<comment type="caution">
    <text evidence="4">Lacks conserved residue(s) required for the propagation of feature annotation.</text>
</comment>
<dbReference type="Pfam" id="PF22580">
    <property type="entry name" value="KYNU_C"/>
    <property type="match status" value="1"/>
</dbReference>
<comment type="similarity">
    <text evidence="4 6">Belongs to the kynureninase family.</text>
</comment>